<organism evidence="19 20">
    <name type="scientific">Streptantibioticus parmotrematis</name>
    <dbReference type="NCBI Taxonomy" id="2873249"/>
    <lineage>
        <taxon>Bacteria</taxon>
        <taxon>Bacillati</taxon>
        <taxon>Actinomycetota</taxon>
        <taxon>Actinomycetes</taxon>
        <taxon>Kitasatosporales</taxon>
        <taxon>Streptomycetaceae</taxon>
        <taxon>Streptantibioticus</taxon>
    </lineage>
</organism>
<evidence type="ECO:0000256" key="7">
    <source>
        <dbReference type="ARBA" id="ARBA00022741"/>
    </source>
</evidence>
<keyword evidence="4" id="KW-0963">Cytoplasm</keyword>
<dbReference type="InterPro" id="IPR001763">
    <property type="entry name" value="Rhodanese-like_dom"/>
</dbReference>
<dbReference type="Proteomes" id="UP001198565">
    <property type="component" value="Unassembled WGS sequence"/>
</dbReference>
<feature type="region of interest" description="Disordered" evidence="17">
    <location>
        <begin position="1"/>
        <end position="23"/>
    </location>
</feature>
<dbReference type="EC" id="1.5.3.24" evidence="11"/>
<evidence type="ECO:0000256" key="8">
    <source>
        <dbReference type="ARBA" id="ARBA00022827"/>
    </source>
</evidence>
<dbReference type="Gene3D" id="3.30.9.10">
    <property type="entry name" value="D-Amino Acid Oxidase, subunit A, domain 2"/>
    <property type="match status" value="1"/>
</dbReference>
<comment type="cofactor">
    <cofactor evidence="2">
        <name>FAD</name>
        <dbReference type="ChEBI" id="CHEBI:57692"/>
    </cofactor>
</comment>
<dbReference type="InterPro" id="IPR006278">
    <property type="entry name" value="SoxB"/>
</dbReference>
<dbReference type="NCBIfam" id="TIGR01373">
    <property type="entry name" value="soxB"/>
    <property type="match status" value="1"/>
</dbReference>
<evidence type="ECO:0000256" key="6">
    <source>
        <dbReference type="ARBA" id="ARBA00022643"/>
    </source>
</evidence>
<protein>
    <recommendedName>
        <fullName evidence="12">Sarcosine oxidase subunit beta</fullName>
        <ecNumber evidence="11">1.5.3.24</ecNumber>
    </recommendedName>
    <alternativeName>
        <fullName evidence="13">Sarcosine oxidase (5,10-methylenetetrahydrofolate-forming) subunit beta</fullName>
    </alternativeName>
    <alternativeName>
        <fullName evidence="14">Tetrameric sarcosine oxidase subunit beta</fullName>
    </alternativeName>
</protein>
<evidence type="ECO:0000256" key="15">
    <source>
        <dbReference type="ARBA" id="ARBA00047316"/>
    </source>
</evidence>
<dbReference type="InterPro" id="IPR036188">
    <property type="entry name" value="FAD/NAD-bd_sf"/>
</dbReference>
<evidence type="ECO:0000256" key="13">
    <source>
        <dbReference type="ARBA" id="ARBA00044216"/>
    </source>
</evidence>
<dbReference type="InterPro" id="IPR006076">
    <property type="entry name" value="FAD-dep_OxRdtase"/>
</dbReference>
<comment type="catalytic activity">
    <reaction evidence="16">
        <text>sarcosine + (6S)-5,6,7,8-tetrahydrofolate + O2 = (6R)-5,10-methylene-5,6,7,8-tetrahydrofolate + glycine + H2O2</text>
        <dbReference type="Rhea" id="RHEA:70455"/>
        <dbReference type="ChEBI" id="CHEBI:15379"/>
        <dbReference type="ChEBI" id="CHEBI:15636"/>
        <dbReference type="ChEBI" id="CHEBI:16240"/>
        <dbReference type="ChEBI" id="CHEBI:57305"/>
        <dbReference type="ChEBI" id="CHEBI:57433"/>
        <dbReference type="ChEBI" id="CHEBI:57453"/>
        <dbReference type="EC" id="1.5.3.24"/>
    </reaction>
</comment>
<proteinExistence type="inferred from homology"/>
<keyword evidence="8" id="KW-0274">FAD</keyword>
<dbReference type="Gene3D" id="3.50.50.60">
    <property type="entry name" value="FAD/NAD(P)-binding domain"/>
    <property type="match status" value="1"/>
</dbReference>
<keyword evidence="5" id="KW-0285">Flavoprotein</keyword>
<dbReference type="Pfam" id="PF01266">
    <property type="entry name" value="DAO"/>
    <property type="match status" value="1"/>
</dbReference>
<keyword evidence="20" id="KW-1185">Reference proteome</keyword>
<evidence type="ECO:0000256" key="9">
    <source>
        <dbReference type="ARBA" id="ARBA00023002"/>
    </source>
</evidence>
<evidence type="ECO:0000256" key="14">
    <source>
        <dbReference type="ARBA" id="ARBA00044295"/>
    </source>
</evidence>
<evidence type="ECO:0000256" key="5">
    <source>
        <dbReference type="ARBA" id="ARBA00022630"/>
    </source>
</evidence>
<dbReference type="PANTHER" id="PTHR13847:SF287">
    <property type="entry name" value="FAD-DEPENDENT OXIDOREDUCTASE DOMAIN-CONTAINING PROTEIN 1"/>
    <property type="match status" value="1"/>
</dbReference>
<dbReference type="SUPFAM" id="SSF54373">
    <property type="entry name" value="FAD-linked reductases, C-terminal domain"/>
    <property type="match status" value="1"/>
</dbReference>
<dbReference type="PROSITE" id="PS50206">
    <property type="entry name" value="RHODANESE_3"/>
    <property type="match status" value="1"/>
</dbReference>
<dbReference type="RefSeq" id="WP_222977011.1">
    <property type="nucleotide sequence ID" value="NZ_JAINVZ010000006.1"/>
</dbReference>
<dbReference type="EMBL" id="JAINVZ010000006">
    <property type="protein sequence ID" value="MBY8885556.1"/>
    <property type="molecule type" value="Genomic_DNA"/>
</dbReference>
<comment type="catalytic activity">
    <reaction evidence="15">
        <text>sarcosine + O2 + H2O = formaldehyde + glycine + H2O2</text>
        <dbReference type="Rhea" id="RHEA:13313"/>
        <dbReference type="ChEBI" id="CHEBI:15377"/>
        <dbReference type="ChEBI" id="CHEBI:15379"/>
        <dbReference type="ChEBI" id="CHEBI:16240"/>
        <dbReference type="ChEBI" id="CHEBI:16842"/>
        <dbReference type="ChEBI" id="CHEBI:57305"/>
        <dbReference type="ChEBI" id="CHEBI:57433"/>
    </reaction>
</comment>
<reference evidence="19 20" key="1">
    <citation type="submission" date="2021-08" db="EMBL/GenBank/DDBJ databases">
        <title>Streptomyces sp. PTM05 isolated from lichen.</title>
        <authorList>
            <person name="Somphong A."/>
            <person name="Phongsopitanun W."/>
            <person name="Tanasupawat S."/>
        </authorList>
    </citation>
    <scope>NUCLEOTIDE SEQUENCE [LARGE SCALE GENOMIC DNA]</scope>
    <source>
        <strain evidence="19 20">Ptm05</strain>
    </source>
</reference>
<evidence type="ECO:0000256" key="16">
    <source>
        <dbReference type="ARBA" id="ARBA00048917"/>
    </source>
</evidence>
<evidence type="ECO:0000256" key="12">
    <source>
        <dbReference type="ARBA" id="ARBA00044150"/>
    </source>
</evidence>
<evidence type="ECO:0000259" key="18">
    <source>
        <dbReference type="PROSITE" id="PS50206"/>
    </source>
</evidence>
<sequence length="412" mass="43696">MSAGTRPPGADLPEHPDHLWREPDPKRSYDVVIVGGGGHGLATAHYLARAHGITNVAVLERGWLAGGNMARNTTIIRSNYLWDESAAVYEFALKLWEGLEAELDYPLLFSQRGVLNLAHSLQDVRDSVRRVEANRLGGIDAEWLDADGVREVCPIVDISPAARYPVLGGTYQPRAGIAKHDHVAWALARSADAAGVDLIQGCEVTGIDVRGGRVTGVRTTRGSIAAGRVALCAAGHTSVLAAMAGFELPLQSHPLQALVSELLEPVHPTVVMSNAVHVYVSQAHKGELVMGAGIDAYTAYTQRGAFHVVERQMAAALELFPVFARAHVLRTWGGIVDVTPDASPIVGRSPVAGLYLNCGWGTGGFKATPGAGAILAHTVAHDEPHPLARPFSLDRFTTGALVDEHGAAAVAH</sequence>
<evidence type="ECO:0000256" key="1">
    <source>
        <dbReference type="ARBA" id="ARBA00001917"/>
    </source>
</evidence>
<evidence type="ECO:0000256" key="11">
    <source>
        <dbReference type="ARBA" id="ARBA00044044"/>
    </source>
</evidence>
<evidence type="ECO:0000256" key="10">
    <source>
        <dbReference type="ARBA" id="ARBA00043973"/>
    </source>
</evidence>
<dbReference type="SUPFAM" id="SSF51905">
    <property type="entry name" value="FAD/NAD(P)-binding domain"/>
    <property type="match status" value="1"/>
</dbReference>
<comment type="cofactor">
    <cofactor evidence="1">
        <name>FMN</name>
        <dbReference type="ChEBI" id="CHEBI:58210"/>
    </cofactor>
</comment>
<keyword evidence="6" id="KW-0288">FMN</keyword>
<gene>
    <name evidence="19" type="ORF">K7472_11945</name>
</gene>
<comment type="subcellular location">
    <subcellularLocation>
        <location evidence="3">Cytoplasm</location>
    </subcellularLocation>
</comment>
<comment type="caution">
    <text evidence="19">The sequence shown here is derived from an EMBL/GenBank/DDBJ whole genome shotgun (WGS) entry which is preliminary data.</text>
</comment>
<accession>A0ABS7QS22</accession>
<evidence type="ECO:0000256" key="4">
    <source>
        <dbReference type="ARBA" id="ARBA00022490"/>
    </source>
</evidence>
<evidence type="ECO:0000256" key="3">
    <source>
        <dbReference type="ARBA" id="ARBA00004496"/>
    </source>
</evidence>
<evidence type="ECO:0000256" key="17">
    <source>
        <dbReference type="SAM" id="MobiDB-lite"/>
    </source>
</evidence>
<dbReference type="PANTHER" id="PTHR13847">
    <property type="entry name" value="SARCOSINE DEHYDROGENASE-RELATED"/>
    <property type="match status" value="1"/>
</dbReference>
<keyword evidence="9" id="KW-0560">Oxidoreductase</keyword>
<name>A0ABS7QS22_9ACTN</name>
<feature type="domain" description="Rhodanese" evidence="18">
    <location>
        <begin position="31"/>
        <end position="75"/>
    </location>
</feature>
<feature type="compositionally biased region" description="Basic and acidic residues" evidence="17">
    <location>
        <begin position="12"/>
        <end position="23"/>
    </location>
</feature>
<evidence type="ECO:0000313" key="20">
    <source>
        <dbReference type="Proteomes" id="UP001198565"/>
    </source>
</evidence>
<evidence type="ECO:0000313" key="19">
    <source>
        <dbReference type="EMBL" id="MBY8885556.1"/>
    </source>
</evidence>
<evidence type="ECO:0000256" key="2">
    <source>
        <dbReference type="ARBA" id="ARBA00001974"/>
    </source>
</evidence>
<comment type="similarity">
    <text evidence="10">Belongs to the SoxB family.</text>
</comment>
<keyword evidence="7" id="KW-0547">Nucleotide-binding</keyword>